<dbReference type="InterPro" id="IPR053151">
    <property type="entry name" value="RNase_H-like"/>
</dbReference>
<keyword evidence="3" id="KW-1185">Reference proteome</keyword>
<gene>
    <name evidence="2" type="ORF">PIB30_052848</name>
</gene>
<dbReference type="PANTHER" id="PTHR47723">
    <property type="entry name" value="OS05G0353850 PROTEIN"/>
    <property type="match status" value="1"/>
</dbReference>
<dbReference type="Proteomes" id="UP001341840">
    <property type="component" value="Unassembled WGS sequence"/>
</dbReference>
<organism evidence="2 3">
    <name type="scientific">Stylosanthes scabra</name>
    <dbReference type="NCBI Taxonomy" id="79078"/>
    <lineage>
        <taxon>Eukaryota</taxon>
        <taxon>Viridiplantae</taxon>
        <taxon>Streptophyta</taxon>
        <taxon>Embryophyta</taxon>
        <taxon>Tracheophyta</taxon>
        <taxon>Spermatophyta</taxon>
        <taxon>Magnoliopsida</taxon>
        <taxon>eudicotyledons</taxon>
        <taxon>Gunneridae</taxon>
        <taxon>Pentapetalae</taxon>
        <taxon>rosids</taxon>
        <taxon>fabids</taxon>
        <taxon>Fabales</taxon>
        <taxon>Fabaceae</taxon>
        <taxon>Papilionoideae</taxon>
        <taxon>50 kb inversion clade</taxon>
        <taxon>dalbergioids sensu lato</taxon>
        <taxon>Dalbergieae</taxon>
        <taxon>Pterocarpus clade</taxon>
        <taxon>Stylosanthes</taxon>
    </lineage>
</organism>
<dbReference type="EMBL" id="JASCZI010060802">
    <property type="protein sequence ID" value="MED6136098.1"/>
    <property type="molecule type" value="Genomic_DNA"/>
</dbReference>
<feature type="domain" description="RNase H type-1" evidence="1">
    <location>
        <begin position="58"/>
        <end position="152"/>
    </location>
</feature>
<dbReference type="Pfam" id="PF13456">
    <property type="entry name" value="RVT_3"/>
    <property type="match status" value="1"/>
</dbReference>
<protein>
    <recommendedName>
        <fullName evidence="1">RNase H type-1 domain-containing protein</fullName>
    </recommendedName>
</protein>
<accession>A0ABU6SJC2</accession>
<evidence type="ECO:0000259" key="1">
    <source>
        <dbReference type="Pfam" id="PF13456"/>
    </source>
</evidence>
<name>A0ABU6SJC2_9FABA</name>
<sequence length="153" mass="17129">MCPLCFQDQETVEHSLLLCPWTRPIWFESQVQCTPTTHTVTSFGNWFLSKRDNMRNAMDGAFCNAASTGATTAAFRDSNGRVLLTTATKVKAISTLTVKVLSIRQALIATKNLNVQNLIIETDNQQLRQALKSIARIAEILPILDDIRKLIQH</sequence>
<dbReference type="PANTHER" id="PTHR47723:SF19">
    <property type="entry name" value="POLYNUCLEOTIDYL TRANSFERASE, RIBONUCLEASE H-LIKE SUPERFAMILY PROTEIN"/>
    <property type="match status" value="1"/>
</dbReference>
<reference evidence="2 3" key="1">
    <citation type="journal article" date="2023" name="Plants (Basel)">
        <title>Bridging the Gap: Combining Genomics and Transcriptomics Approaches to Understand Stylosanthes scabra, an Orphan Legume from the Brazilian Caatinga.</title>
        <authorList>
            <person name="Ferreira-Neto J.R.C."/>
            <person name="da Silva M.D."/>
            <person name="Binneck E."/>
            <person name="de Melo N.F."/>
            <person name="da Silva R.H."/>
            <person name="de Melo A.L.T.M."/>
            <person name="Pandolfi V."/>
            <person name="Bustamante F.O."/>
            <person name="Brasileiro-Vidal A.C."/>
            <person name="Benko-Iseppon A.M."/>
        </authorList>
    </citation>
    <scope>NUCLEOTIDE SEQUENCE [LARGE SCALE GENOMIC DNA]</scope>
    <source>
        <tissue evidence="2">Leaves</tissue>
    </source>
</reference>
<proteinExistence type="predicted"/>
<evidence type="ECO:0000313" key="2">
    <source>
        <dbReference type="EMBL" id="MED6136098.1"/>
    </source>
</evidence>
<dbReference type="InterPro" id="IPR002156">
    <property type="entry name" value="RNaseH_domain"/>
</dbReference>
<comment type="caution">
    <text evidence="2">The sequence shown here is derived from an EMBL/GenBank/DDBJ whole genome shotgun (WGS) entry which is preliminary data.</text>
</comment>
<evidence type="ECO:0000313" key="3">
    <source>
        <dbReference type="Proteomes" id="UP001341840"/>
    </source>
</evidence>